<evidence type="ECO:0000313" key="1">
    <source>
        <dbReference type="EMBL" id="KAJ3996353.1"/>
    </source>
</evidence>
<keyword evidence="2" id="KW-1185">Reference proteome</keyword>
<dbReference type="EMBL" id="MU790616">
    <property type="protein sequence ID" value="KAJ3996353.1"/>
    <property type="molecule type" value="Genomic_DNA"/>
</dbReference>
<organism evidence="1 2">
    <name type="scientific">Lentinula boryana</name>
    <dbReference type="NCBI Taxonomy" id="40481"/>
    <lineage>
        <taxon>Eukaryota</taxon>
        <taxon>Fungi</taxon>
        <taxon>Dikarya</taxon>
        <taxon>Basidiomycota</taxon>
        <taxon>Agaricomycotina</taxon>
        <taxon>Agaricomycetes</taxon>
        <taxon>Agaricomycetidae</taxon>
        <taxon>Agaricales</taxon>
        <taxon>Marasmiineae</taxon>
        <taxon>Omphalotaceae</taxon>
        <taxon>Lentinula</taxon>
    </lineage>
</organism>
<reference evidence="1" key="1">
    <citation type="submission" date="2022-08" db="EMBL/GenBank/DDBJ databases">
        <authorList>
            <consortium name="DOE Joint Genome Institute"/>
            <person name="Min B."/>
            <person name="Riley R."/>
            <person name="Sierra-Patev S."/>
            <person name="Naranjo-Ortiz M."/>
            <person name="Looney B."/>
            <person name="Konkel Z."/>
            <person name="Slot J.C."/>
            <person name="Sakamoto Y."/>
            <person name="Steenwyk J.L."/>
            <person name="Rokas A."/>
            <person name="Carro J."/>
            <person name="Camarero S."/>
            <person name="Ferreira P."/>
            <person name="Molpeceres G."/>
            <person name="Ruiz-Duenas F.J."/>
            <person name="Serrano A."/>
            <person name="Henrissat B."/>
            <person name="Drula E."/>
            <person name="Hughes K.W."/>
            <person name="Mata J.L."/>
            <person name="Ishikawa N.K."/>
            <person name="Vargas-Isla R."/>
            <person name="Ushijima S."/>
            <person name="Smith C.A."/>
            <person name="Ahrendt S."/>
            <person name="Andreopoulos W."/>
            <person name="He G."/>
            <person name="Labutti K."/>
            <person name="Lipzen A."/>
            <person name="Ng V."/>
            <person name="Sandor L."/>
            <person name="Barry K."/>
            <person name="Martinez A.T."/>
            <person name="Xiao Y."/>
            <person name="Gibbons J.G."/>
            <person name="Terashima K."/>
            <person name="Hibbett D.S."/>
            <person name="Grigoriev I.V."/>
        </authorList>
    </citation>
    <scope>NUCLEOTIDE SEQUENCE</scope>
    <source>
        <strain evidence="1">TFB10827</strain>
    </source>
</reference>
<gene>
    <name evidence="1" type="ORF">F5050DRAFT_1712146</name>
</gene>
<sequence length="192" mass="21258">MRLIPFLPLHRTSFLSFLSAITLVVTVFASPVTITIRQPELEPQNKFGVYVARAYPARSSIADSEDLYIGKGSGVDKKQVVHLYLENPDPDARVIGYKFSNNAIIPAHQGPKPENFDSYALLIGFITIDNPREQLQDLQNLSVLKSHAALLGIGDIKDDLSFAAVAMHVLYLSGIGAWKELYATMKATRSRK</sequence>
<dbReference type="Proteomes" id="UP001163828">
    <property type="component" value="Unassembled WGS sequence"/>
</dbReference>
<name>A0ABQ8QCY5_9AGAR</name>
<protein>
    <submittedName>
        <fullName evidence="1">Uncharacterized protein</fullName>
    </submittedName>
</protein>
<comment type="caution">
    <text evidence="1">The sequence shown here is derived from an EMBL/GenBank/DDBJ whole genome shotgun (WGS) entry which is preliminary data.</text>
</comment>
<proteinExistence type="predicted"/>
<accession>A0ABQ8QCY5</accession>
<evidence type="ECO:0000313" key="2">
    <source>
        <dbReference type="Proteomes" id="UP001163828"/>
    </source>
</evidence>